<protein>
    <submittedName>
        <fullName evidence="1">Putative GNAT family acetyltransferase</fullName>
    </submittedName>
</protein>
<dbReference type="GO" id="GO:0016740">
    <property type="term" value="F:transferase activity"/>
    <property type="evidence" value="ECO:0007669"/>
    <property type="project" value="UniProtKB-KW"/>
</dbReference>
<proteinExistence type="predicted"/>
<dbReference type="Proteomes" id="UP000252254">
    <property type="component" value="Unassembled WGS sequence"/>
</dbReference>
<dbReference type="AlphaFoldDB" id="A0A366DLP3"/>
<keyword evidence="1" id="KW-0808">Transferase</keyword>
<name>A0A366DLP3_9BACI</name>
<evidence type="ECO:0000313" key="1">
    <source>
        <dbReference type="EMBL" id="RBO91002.1"/>
    </source>
</evidence>
<reference evidence="1 2" key="1">
    <citation type="submission" date="2018-06" db="EMBL/GenBank/DDBJ databases">
        <title>Genomic Encyclopedia of Type Strains, Phase IV (KMG-IV): sequencing the most valuable type-strain genomes for metagenomic binning, comparative biology and taxonomic classification.</title>
        <authorList>
            <person name="Goeker M."/>
        </authorList>
    </citation>
    <scope>NUCLEOTIDE SEQUENCE [LARGE SCALE GENOMIC DNA]</scope>
    <source>
        <strain evidence="1 2">DSM 15140</strain>
    </source>
</reference>
<dbReference type="RefSeq" id="WP_113870218.1">
    <property type="nucleotide sequence ID" value="NZ_BAABQN010000008.1"/>
</dbReference>
<dbReference type="STRING" id="200904.GCA_900168775_00818"/>
<evidence type="ECO:0000313" key="2">
    <source>
        <dbReference type="Proteomes" id="UP000252254"/>
    </source>
</evidence>
<sequence>MQVKILSEKERGQIETLCKKNPGYNFFIITSLNYLSREQEMVKYWGQFDGSGNLEGVLMRYNQLWYICDTPKTDLALFGEVVIAQNQGTFIVNDNLLRDRSLIPYLKGYKTKMDLRGQLVQLDNNQFEHELNSNVRMADLNDVEKLIEFYRKSPEDVRRGADSIKRSVTDGRRTFILEVENEIVACALTTAELQDKVMIGGIHALNQSKNKEYIQSVLTGIIHSVVRDDKIPYIVVRDRIIHTVCNELGFKEMGKWRMVHMETV</sequence>
<dbReference type="EMBL" id="QNRI01000024">
    <property type="protein sequence ID" value="RBO91002.1"/>
    <property type="molecule type" value="Genomic_DNA"/>
</dbReference>
<organism evidence="1 2">
    <name type="scientific">Paraliobacillus ryukyuensis</name>
    <dbReference type="NCBI Taxonomy" id="200904"/>
    <lineage>
        <taxon>Bacteria</taxon>
        <taxon>Bacillati</taxon>
        <taxon>Bacillota</taxon>
        <taxon>Bacilli</taxon>
        <taxon>Bacillales</taxon>
        <taxon>Bacillaceae</taxon>
        <taxon>Paraliobacillus</taxon>
    </lineage>
</organism>
<comment type="caution">
    <text evidence="1">The sequence shown here is derived from an EMBL/GenBank/DDBJ whole genome shotgun (WGS) entry which is preliminary data.</text>
</comment>
<accession>A0A366DLP3</accession>
<keyword evidence="2" id="KW-1185">Reference proteome</keyword>
<gene>
    <name evidence="1" type="ORF">DES48_1245</name>
</gene>